<dbReference type="EMBL" id="AP017470">
    <property type="protein sequence ID" value="BBB33624.1"/>
    <property type="molecule type" value="Genomic_DNA"/>
</dbReference>
<evidence type="ECO:0000259" key="7">
    <source>
        <dbReference type="Pfam" id="PF02770"/>
    </source>
</evidence>
<dbReference type="Gene3D" id="2.40.110.10">
    <property type="entry name" value="Butyryl-CoA Dehydrogenase, subunit A, domain 2"/>
    <property type="match status" value="1"/>
</dbReference>
<dbReference type="KEGG" id="thyd:TTHT_2199"/>
<name>A0A7R6PJC5_9BACT</name>
<dbReference type="InterPro" id="IPR006089">
    <property type="entry name" value="Acyl-CoA_DH_CS"/>
</dbReference>
<keyword evidence="10" id="KW-1185">Reference proteome</keyword>
<proteinExistence type="inferred from homology"/>
<dbReference type="PANTHER" id="PTHR43884">
    <property type="entry name" value="ACYL-COA DEHYDROGENASE"/>
    <property type="match status" value="1"/>
</dbReference>
<dbReference type="InterPro" id="IPR036250">
    <property type="entry name" value="AcylCo_DH-like_C"/>
</dbReference>
<evidence type="ECO:0000313" key="9">
    <source>
        <dbReference type="EMBL" id="BBB33624.1"/>
    </source>
</evidence>
<dbReference type="InterPro" id="IPR006091">
    <property type="entry name" value="Acyl-CoA_Oxase/DH_mid-dom"/>
</dbReference>
<dbReference type="Gene3D" id="1.10.540.10">
    <property type="entry name" value="Acyl-CoA dehydrogenase/oxidase, N-terminal domain"/>
    <property type="match status" value="1"/>
</dbReference>
<gene>
    <name evidence="9" type="ORF">TTHT_2199</name>
</gene>
<keyword evidence="3 5" id="KW-0285">Flavoprotein</keyword>
<dbReference type="InterPro" id="IPR009100">
    <property type="entry name" value="AcylCoA_DH/oxidase_NM_dom_sf"/>
</dbReference>
<evidence type="ECO:0000256" key="2">
    <source>
        <dbReference type="ARBA" id="ARBA00009347"/>
    </source>
</evidence>
<dbReference type="Proteomes" id="UP000595564">
    <property type="component" value="Chromosome"/>
</dbReference>
<feature type="domain" description="Acyl-CoA dehydrogenase/oxidase N-terminal" evidence="8">
    <location>
        <begin position="11"/>
        <end position="106"/>
    </location>
</feature>
<dbReference type="GO" id="GO:0003995">
    <property type="term" value="F:acyl-CoA dehydrogenase activity"/>
    <property type="evidence" value="ECO:0007669"/>
    <property type="project" value="InterPro"/>
</dbReference>
<comment type="similarity">
    <text evidence="2 5">Belongs to the acyl-CoA dehydrogenase family.</text>
</comment>
<reference evidence="9 10" key="1">
    <citation type="journal article" date="2012" name="Extremophiles">
        <title>Thermotomaculum hydrothermale gen. nov., sp. nov., a novel heterotrophic thermophile within the phylum Acidobacteria from a deep-sea hydrothermal vent chimney in the Southern Okinawa Trough.</title>
        <authorList>
            <person name="Izumi H."/>
            <person name="Nunoura T."/>
            <person name="Miyazaki M."/>
            <person name="Mino S."/>
            <person name="Toki T."/>
            <person name="Takai K."/>
            <person name="Sako Y."/>
            <person name="Sawabe T."/>
            <person name="Nakagawa S."/>
        </authorList>
    </citation>
    <scope>NUCLEOTIDE SEQUENCE [LARGE SCALE GENOMIC DNA]</scope>
    <source>
        <strain evidence="9 10">AC55</strain>
    </source>
</reference>
<keyword evidence="5" id="KW-0560">Oxidoreductase</keyword>
<feature type="domain" description="Acyl-CoA oxidase/dehydrogenase middle" evidence="7">
    <location>
        <begin position="137"/>
        <end position="244"/>
    </location>
</feature>
<protein>
    <submittedName>
        <fullName evidence="9">Acyl-CoA dehydrogenase</fullName>
    </submittedName>
</protein>
<dbReference type="AlphaFoldDB" id="A0A7R6PJC5"/>
<dbReference type="Gene3D" id="1.20.140.10">
    <property type="entry name" value="Butyryl-CoA Dehydrogenase, subunit A, domain 3"/>
    <property type="match status" value="1"/>
</dbReference>
<dbReference type="InterPro" id="IPR013786">
    <property type="entry name" value="AcylCoA_DH/ox_N"/>
</dbReference>
<dbReference type="RefSeq" id="WP_201327939.1">
    <property type="nucleotide sequence ID" value="NZ_AP017470.1"/>
</dbReference>
<dbReference type="InterPro" id="IPR046373">
    <property type="entry name" value="Acyl-CoA_Oxase/DH_mid-dom_sf"/>
</dbReference>
<evidence type="ECO:0000256" key="3">
    <source>
        <dbReference type="ARBA" id="ARBA00022630"/>
    </source>
</evidence>
<evidence type="ECO:0000256" key="4">
    <source>
        <dbReference type="ARBA" id="ARBA00022827"/>
    </source>
</evidence>
<sequence length="411" mass="45785">MSYLELNIDLTEEQEVLKKEVHKFAVEVLRPAAIKLDKMTPEEVIAENSIYWDVMKKMYELGYHTVHTPDEYGGMALDPISQHIFWEELAYGSVGFAVSLGVSLFAPFMASMLADDFIVEKIIKPFASCKDASIVGCWAITEPNHGSDTLTPGMEHFRNPDVIQEVKAVKKGDRWVLNGQKSAWVSNGPIATQALLFVNIDKSMGMAGGGICICDLTQKGVQKGKPLDKLGQRELPQGEIYFEDAEVPEELMIVDPESYEVMTEIVIAEANMHMGAFFTGLAQAAYDLALQYATERKQGGRYLIEHQDIKKKLFHMFTKVETARAYSRAVMNYNLNFAPPVAKFSLSSKVYCTQAAFEVCNDAIQIFGGYGLTKEYEIEKLFRDARAGLIEDGSNDTLAISGGNMIAKEVF</sequence>
<dbReference type="GO" id="GO:0050660">
    <property type="term" value="F:flavin adenine dinucleotide binding"/>
    <property type="evidence" value="ECO:0007669"/>
    <property type="project" value="InterPro"/>
</dbReference>
<dbReference type="PANTHER" id="PTHR43884:SF12">
    <property type="entry name" value="ISOVALERYL-COA DEHYDROGENASE, MITOCHONDRIAL-RELATED"/>
    <property type="match status" value="1"/>
</dbReference>
<organism evidence="9 10">
    <name type="scientific">Thermotomaculum hydrothermale</name>
    <dbReference type="NCBI Taxonomy" id="981385"/>
    <lineage>
        <taxon>Bacteria</taxon>
        <taxon>Pseudomonadati</taxon>
        <taxon>Acidobacteriota</taxon>
        <taxon>Holophagae</taxon>
        <taxon>Thermotomaculales</taxon>
        <taxon>Thermotomaculaceae</taxon>
        <taxon>Thermotomaculum</taxon>
    </lineage>
</organism>
<dbReference type="Pfam" id="PF02770">
    <property type="entry name" value="Acyl-CoA_dh_M"/>
    <property type="match status" value="1"/>
</dbReference>
<dbReference type="InterPro" id="IPR037069">
    <property type="entry name" value="AcylCoA_DH/ox_N_sf"/>
</dbReference>
<comment type="cofactor">
    <cofactor evidence="1 5">
        <name>FAD</name>
        <dbReference type="ChEBI" id="CHEBI:57692"/>
    </cofactor>
</comment>
<accession>A0A7R6PJC5</accession>
<dbReference type="Pfam" id="PF00441">
    <property type="entry name" value="Acyl-CoA_dh_1"/>
    <property type="match status" value="1"/>
</dbReference>
<keyword evidence="4 5" id="KW-0274">FAD</keyword>
<dbReference type="SUPFAM" id="SSF56645">
    <property type="entry name" value="Acyl-CoA dehydrogenase NM domain-like"/>
    <property type="match status" value="1"/>
</dbReference>
<dbReference type="SUPFAM" id="SSF47203">
    <property type="entry name" value="Acyl-CoA dehydrogenase C-terminal domain-like"/>
    <property type="match status" value="1"/>
</dbReference>
<dbReference type="InterPro" id="IPR009075">
    <property type="entry name" value="AcylCo_DH/oxidase_C"/>
</dbReference>
<dbReference type="Pfam" id="PF02771">
    <property type="entry name" value="Acyl-CoA_dh_N"/>
    <property type="match status" value="1"/>
</dbReference>
<evidence type="ECO:0000256" key="5">
    <source>
        <dbReference type="RuleBase" id="RU362125"/>
    </source>
</evidence>
<evidence type="ECO:0000259" key="8">
    <source>
        <dbReference type="Pfam" id="PF02771"/>
    </source>
</evidence>
<dbReference type="PROSITE" id="PS00073">
    <property type="entry name" value="ACYL_COA_DH_2"/>
    <property type="match status" value="1"/>
</dbReference>
<evidence type="ECO:0000259" key="6">
    <source>
        <dbReference type="Pfam" id="PF00441"/>
    </source>
</evidence>
<evidence type="ECO:0000256" key="1">
    <source>
        <dbReference type="ARBA" id="ARBA00001974"/>
    </source>
</evidence>
<evidence type="ECO:0000313" key="10">
    <source>
        <dbReference type="Proteomes" id="UP000595564"/>
    </source>
</evidence>
<feature type="domain" description="Acyl-CoA dehydrogenase/oxidase C-terminal" evidence="6">
    <location>
        <begin position="272"/>
        <end position="398"/>
    </location>
</feature>